<dbReference type="AlphaFoldDB" id="A0A565B726"/>
<dbReference type="Pfam" id="PF10602">
    <property type="entry name" value="RPN7"/>
    <property type="match status" value="1"/>
</dbReference>
<dbReference type="OrthoDB" id="422427at2759"/>
<gene>
    <name evidence="7" type="ORF">ANE_LOCUS7866</name>
</gene>
<dbReference type="InterPro" id="IPR019585">
    <property type="entry name" value="Rpn7/CSN1"/>
</dbReference>
<comment type="subcellular location">
    <subcellularLocation>
        <location evidence="2">Cytoplasm</location>
    </subcellularLocation>
    <subcellularLocation>
        <location evidence="1">Nucleus</location>
    </subcellularLocation>
</comment>
<dbReference type="EMBL" id="CABITT030000003">
    <property type="protein sequence ID" value="VVA97421.1"/>
    <property type="molecule type" value="Genomic_DNA"/>
</dbReference>
<protein>
    <recommendedName>
        <fullName evidence="6">26S proteasome regulatory subunit Rpn7 N-terminal domain-containing protein</fullName>
    </recommendedName>
</protein>
<dbReference type="InterPro" id="IPR045135">
    <property type="entry name" value="Rpn7_N"/>
</dbReference>
<sequence length="262" mass="30462">MYYGSHMELQALHLAFDMLRRGEFASDILLLHSVSQMIHGRLGEEYKVDESFVVEKCREFHPHEESITKEFNKVREGTPLQYEFYNREKDYRFKLDCASSIADLDEKNYYSAAEGFLNLVKDVDKYDYSKVLSSEDIITYGLVCAMATFDRAKLQGAVRKVMEPVGVVHHLKEIIKPFGVVFYLTEIIKHFLEERFSACIELYTMGFVDPRNENEVRRIILDSGGLVVPESQVIRLIESKKIQGRIEESSGRKFLHLTKQRL</sequence>
<evidence type="ECO:0000256" key="3">
    <source>
        <dbReference type="ARBA" id="ARBA00022490"/>
    </source>
</evidence>
<evidence type="ECO:0000313" key="7">
    <source>
        <dbReference type="EMBL" id="VVA97421.1"/>
    </source>
</evidence>
<evidence type="ECO:0000313" key="8">
    <source>
        <dbReference type="Proteomes" id="UP000489600"/>
    </source>
</evidence>
<keyword evidence="8" id="KW-1185">Reference proteome</keyword>
<keyword evidence="4" id="KW-0736">Signalosome</keyword>
<dbReference type="GO" id="GO:0005737">
    <property type="term" value="C:cytoplasm"/>
    <property type="evidence" value="ECO:0007669"/>
    <property type="project" value="UniProtKB-SubCell"/>
</dbReference>
<evidence type="ECO:0000259" key="6">
    <source>
        <dbReference type="Pfam" id="PF10602"/>
    </source>
</evidence>
<dbReference type="PANTHER" id="PTHR14145">
    <property type="entry name" value="26S PROTESOME SUBUNIT 6"/>
    <property type="match status" value="1"/>
</dbReference>
<evidence type="ECO:0000256" key="5">
    <source>
        <dbReference type="ARBA" id="ARBA00023242"/>
    </source>
</evidence>
<evidence type="ECO:0000256" key="1">
    <source>
        <dbReference type="ARBA" id="ARBA00004123"/>
    </source>
</evidence>
<evidence type="ECO:0000256" key="4">
    <source>
        <dbReference type="ARBA" id="ARBA00022790"/>
    </source>
</evidence>
<evidence type="ECO:0000256" key="2">
    <source>
        <dbReference type="ARBA" id="ARBA00004496"/>
    </source>
</evidence>
<dbReference type="Gene3D" id="1.25.40.570">
    <property type="match status" value="1"/>
</dbReference>
<keyword evidence="3" id="KW-0963">Cytoplasm</keyword>
<dbReference type="GO" id="GO:0008180">
    <property type="term" value="C:COP9 signalosome"/>
    <property type="evidence" value="ECO:0007669"/>
    <property type="project" value="UniProtKB-KW"/>
</dbReference>
<dbReference type="PANTHER" id="PTHR14145:SF2">
    <property type="entry name" value="COP9 SIGNALOSOME COMPLEX SUBUNIT 1"/>
    <property type="match status" value="1"/>
</dbReference>
<feature type="domain" description="26S proteasome regulatory subunit Rpn7 N-terminal" evidence="6">
    <location>
        <begin position="88"/>
        <end position="155"/>
    </location>
</feature>
<reference evidence="7" key="1">
    <citation type="submission" date="2019-07" db="EMBL/GenBank/DDBJ databases">
        <authorList>
            <person name="Dittberner H."/>
        </authorList>
    </citation>
    <scope>NUCLEOTIDE SEQUENCE [LARGE SCALE GENOMIC DNA]</scope>
</reference>
<organism evidence="7 8">
    <name type="scientific">Arabis nemorensis</name>
    <dbReference type="NCBI Taxonomy" id="586526"/>
    <lineage>
        <taxon>Eukaryota</taxon>
        <taxon>Viridiplantae</taxon>
        <taxon>Streptophyta</taxon>
        <taxon>Embryophyta</taxon>
        <taxon>Tracheophyta</taxon>
        <taxon>Spermatophyta</taxon>
        <taxon>Magnoliopsida</taxon>
        <taxon>eudicotyledons</taxon>
        <taxon>Gunneridae</taxon>
        <taxon>Pentapetalae</taxon>
        <taxon>rosids</taxon>
        <taxon>malvids</taxon>
        <taxon>Brassicales</taxon>
        <taxon>Brassicaceae</taxon>
        <taxon>Arabideae</taxon>
        <taxon>Arabis</taxon>
    </lineage>
</organism>
<proteinExistence type="predicted"/>
<keyword evidence="5" id="KW-0539">Nucleus</keyword>
<dbReference type="Proteomes" id="UP000489600">
    <property type="component" value="Unassembled WGS sequence"/>
</dbReference>
<comment type="caution">
    <text evidence="7">The sequence shown here is derived from an EMBL/GenBank/DDBJ whole genome shotgun (WGS) entry which is preliminary data.</text>
</comment>
<name>A0A565B726_9BRAS</name>
<accession>A0A565B726</accession>